<evidence type="ECO:0000256" key="5">
    <source>
        <dbReference type="ARBA" id="ARBA00022519"/>
    </source>
</evidence>
<evidence type="ECO:0000256" key="8">
    <source>
        <dbReference type="ARBA" id="ARBA00022989"/>
    </source>
</evidence>
<keyword evidence="6 11" id="KW-0812">Transmembrane</keyword>
<dbReference type="InterPro" id="IPR006260">
    <property type="entry name" value="TonB/TolA_C"/>
</dbReference>
<evidence type="ECO:0000259" key="12">
    <source>
        <dbReference type="PROSITE" id="PS52015"/>
    </source>
</evidence>
<gene>
    <name evidence="13" type="ORF">SAMN05660299_02573</name>
</gene>
<keyword evidence="9 11" id="KW-0472">Membrane</keyword>
<comment type="subcellular location">
    <subcellularLocation>
        <location evidence="1">Cell inner membrane</location>
        <topology evidence="1">Single-pass membrane protein</topology>
        <orientation evidence="1">Periplasmic side</orientation>
    </subcellularLocation>
</comment>
<evidence type="ECO:0000256" key="9">
    <source>
        <dbReference type="ARBA" id="ARBA00023136"/>
    </source>
</evidence>
<evidence type="ECO:0000256" key="10">
    <source>
        <dbReference type="SAM" id="MobiDB-lite"/>
    </source>
</evidence>
<dbReference type="GO" id="GO:0015031">
    <property type="term" value="P:protein transport"/>
    <property type="evidence" value="ECO:0007669"/>
    <property type="project" value="UniProtKB-KW"/>
</dbReference>
<feature type="region of interest" description="Disordered" evidence="10">
    <location>
        <begin position="52"/>
        <end position="125"/>
    </location>
</feature>
<protein>
    <submittedName>
        <fullName evidence="13">TonB family C-terminal domain-containing protein</fullName>
    </submittedName>
</protein>
<keyword evidence="14" id="KW-1185">Reference proteome</keyword>
<dbReference type="STRING" id="349095.SAMN05660299_02573"/>
<keyword evidence="5" id="KW-0997">Cell inner membrane</keyword>
<dbReference type="EMBL" id="FNHQ01000041">
    <property type="protein sequence ID" value="SDN35697.1"/>
    <property type="molecule type" value="Genomic_DNA"/>
</dbReference>
<evidence type="ECO:0000256" key="6">
    <source>
        <dbReference type="ARBA" id="ARBA00022692"/>
    </source>
</evidence>
<dbReference type="GO" id="GO:0055085">
    <property type="term" value="P:transmembrane transport"/>
    <property type="evidence" value="ECO:0007669"/>
    <property type="project" value="InterPro"/>
</dbReference>
<dbReference type="OrthoDB" id="1633653at2"/>
<keyword evidence="8 11" id="KW-1133">Transmembrane helix</keyword>
<evidence type="ECO:0000313" key="14">
    <source>
        <dbReference type="Proteomes" id="UP000199309"/>
    </source>
</evidence>
<proteinExistence type="inferred from homology"/>
<dbReference type="Proteomes" id="UP000199309">
    <property type="component" value="Unassembled WGS sequence"/>
</dbReference>
<evidence type="ECO:0000256" key="11">
    <source>
        <dbReference type="SAM" id="Phobius"/>
    </source>
</evidence>
<evidence type="ECO:0000256" key="1">
    <source>
        <dbReference type="ARBA" id="ARBA00004383"/>
    </source>
</evidence>
<dbReference type="Gene3D" id="3.30.1150.10">
    <property type="match status" value="1"/>
</dbReference>
<dbReference type="SUPFAM" id="SSF74653">
    <property type="entry name" value="TolA/TonB C-terminal domain"/>
    <property type="match status" value="1"/>
</dbReference>
<dbReference type="Pfam" id="PF03544">
    <property type="entry name" value="TonB_C"/>
    <property type="match status" value="1"/>
</dbReference>
<keyword evidence="4" id="KW-1003">Cell membrane</keyword>
<feature type="domain" description="TonB C-terminal" evidence="12">
    <location>
        <begin position="178"/>
        <end position="269"/>
    </location>
</feature>
<dbReference type="PROSITE" id="PS52015">
    <property type="entry name" value="TONB_CTD"/>
    <property type="match status" value="1"/>
</dbReference>
<accession>A0A1H0AQE0</accession>
<keyword evidence="7" id="KW-0653">Protein transport</keyword>
<name>A0A1H0AQE0_9FIRM</name>
<feature type="compositionally biased region" description="Polar residues" evidence="10">
    <location>
        <begin position="97"/>
        <end position="125"/>
    </location>
</feature>
<sequence>MMKKTNNEFLPWLYSILFHSILFLLLAICGFFTVIIVPPPKIIEIAVYDADSPPESPLNEKEYPQSASTMYASQPSKHNPAAQQSVFQSFDNKEPKNTVQPSNNTLSENTNPNKPALTNLSDTNNVMLHKNTDAVSETASAPDTMSKKLCGSAKYGTGNANHILSETNGNGQNCDNAAPAEQPILVSGAPPTYPNSLYKQRAHGIVTLKILVNNSGGVEDITVTESSGYGIFDSTAIRFIRQWQFIPAKDTRGHPVPCYVTQTIEFSPP</sequence>
<reference evidence="13 14" key="1">
    <citation type="submission" date="2016-10" db="EMBL/GenBank/DDBJ databases">
        <authorList>
            <person name="de Groot N.N."/>
        </authorList>
    </citation>
    <scope>NUCLEOTIDE SEQUENCE [LARGE SCALE GENOMIC DNA]</scope>
    <source>
        <strain evidence="13 14">DSM 16981</strain>
    </source>
</reference>
<dbReference type="InterPro" id="IPR037682">
    <property type="entry name" value="TonB_C"/>
</dbReference>
<evidence type="ECO:0000256" key="3">
    <source>
        <dbReference type="ARBA" id="ARBA00022448"/>
    </source>
</evidence>
<dbReference type="NCBIfam" id="TIGR01352">
    <property type="entry name" value="tonB_Cterm"/>
    <property type="match status" value="1"/>
</dbReference>
<feature type="transmembrane region" description="Helical" evidence="11">
    <location>
        <begin position="12"/>
        <end position="37"/>
    </location>
</feature>
<keyword evidence="3" id="KW-0813">Transport</keyword>
<evidence type="ECO:0000256" key="2">
    <source>
        <dbReference type="ARBA" id="ARBA00006555"/>
    </source>
</evidence>
<feature type="compositionally biased region" description="Polar residues" evidence="10">
    <location>
        <begin position="65"/>
        <end position="90"/>
    </location>
</feature>
<comment type="similarity">
    <text evidence="2">Belongs to the TonB family.</text>
</comment>
<dbReference type="GO" id="GO:0005886">
    <property type="term" value="C:plasma membrane"/>
    <property type="evidence" value="ECO:0007669"/>
    <property type="project" value="UniProtKB-SubCell"/>
</dbReference>
<evidence type="ECO:0000256" key="4">
    <source>
        <dbReference type="ARBA" id="ARBA00022475"/>
    </source>
</evidence>
<organism evidence="13 14">
    <name type="scientific">Megasphaera paucivorans</name>
    <dbReference type="NCBI Taxonomy" id="349095"/>
    <lineage>
        <taxon>Bacteria</taxon>
        <taxon>Bacillati</taxon>
        <taxon>Bacillota</taxon>
        <taxon>Negativicutes</taxon>
        <taxon>Veillonellales</taxon>
        <taxon>Veillonellaceae</taxon>
        <taxon>Megasphaera</taxon>
    </lineage>
</organism>
<dbReference type="RefSeq" id="WP_091652681.1">
    <property type="nucleotide sequence ID" value="NZ_FNHQ01000041.1"/>
</dbReference>
<dbReference type="AlphaFoldDB" id="A0A1H0AQE0"/>
<dbReference type="InterPro" id="IPR051045">
    <property type="entry name" value="TonB-dependent_transducer"/>
</dbReference>
<evidence type="ECO:0000256" key="7">
    <source>
        <dbReference type="ARBA" id="ARBA00022927"/>
    </source>
</evidence>
<dbReference type="PANTHER" id="PTHR33446">
    <property type="entry name" value="PROTEIN TONB-RELATED"/>
    <property type="match status" value="1"/>
</dbReference>
<evidence type="ECO:0000313" key="13">
    <source>
        <dbReference type="EMBL" id="SDN35697.1"/>
    </source>
</evidence>